<organism evidence="2 3">
    <name type="scientific">Actinomycetospora flava</name>
    <dbReference type="NCBI Taxonomy" id="3129232"/>
    <lineage>
        <taxon>Bacteria</taxon>
        <taxon>Bacillati</taxon>
        <taxon>Actinomycetota</taxon>
        <taxon>Actinomycetes</taxon>
        <taxon>Pseudonocardiales</taxon>
        <taxon>Pseudonocardiaceae</taxon>
        <taxon>Actinomycetospora</taxon>
    </lineage>
</organism>
<comment type="caution">
    <text evidence="2">The sequence shown here is derived from an EMBL/GenBank/DDBJ whole genome shotgun (WGS) entry which is preliminary data.</text>
</comment>
<gene>
    <name evidence="2" type="ORF">WCD58_32695</name>
</gene>
<dbReference type="RefSeq" id="WP_337707332.1">
    <property type="nucleotide sequence ID" value="NZ_JBBEGM010000025.1"/>
</dbReference>
<sequence length="185" mass="20939">MTEFDMERWDEFIANAGPSRAVRFDPSVPGGLRALTAEEDAALVDAIRLPDQRHGDDREHLARELVDAERVGDQGGRDTAAAHLEALDDEQARDQRADPRIPSRAELDATYDRLIHDGATEEEARAFEYLDARRDLADERTQAEQQMDRSWLDEIDAQQSALDRNYLGAVEPEQPQPATDDQERE</sequence>
<evidence type="ECO:0000256" key="1">
    <source>
        <dbReference type="SAM" id="MobiDB-lite"/>
    </source>
</evidence>
<accession>A0ABU8MGZ7</accession>
<name>A0ABU8MGZ7_9PSEU</name>
<evidence type="ECO:0000313" key="2">
    <source>
        <dbReference type="EMBL" id="MEJ2865950.1"/>
    </source>
</evidence>
<keyword evidence="3" id="KW-1185">Reference proteome</keyword>
<protein>
    <submittedName>
        <fullName evidence="2">Uncharacterized protein</fullName>
    </submittedName>
</protein>
<reference evidence="2 3" key="1">
    <citation type="submission" date="2024-03" db="EMBL/GenBank/DDBJ databases">
        <title>Actinomycetospora sp. OC33-EN07, a novel actinomycete isolated from wild orchid (Aerides multiflora).</title>
        <authorList>
            <person name="Suriyachadkun C."/>
        </authorList>
    </citation>
    <scope>NUCLEOTIDE SEQUENCE [LARGE SCALE GENOMIC DNA]</scope>
    <source>
        <strain evidence="2 3">OC33-EN07</strain>
    </source>
</reference>
<dbReference type="EMBL" id="JBBEGM010000025">
    <property type="protein sequence ID" value="MEJ2865950.1"/>
    <property type="molecule type" value="Genomic_DNA"/>
</dbReference>
<proteinExistence type="predicted"/>
<feature type="region of interest" description="Disordered" evidence="1">
    <location>
        <begin position="162"/>
        <end position="185"/>
    </location>
</feature>
<evidence type="ECO:0000313" key="3">
    <source>
        <dbReference type="Proteomes" id="UP001369736"/>
    </source>
</evidence>
<dbReference type="Proteomes" id="UP001369736">
    <property type="component" value="Unassembled WGS sequence"/>
</dbReference>